<keyword evidence="2" id="KW-1185">Reference proteome</keyword>
<evidence type="ECO:0000313" key="2">
    <source>
        <dbReference type="Proteomes" id="UP000827872"/>
    </source>
</evidence>
<sequence>MAKQPSVQPLEGGATAAAETQLPSPVSNGGPAKSNLQARDVMVLVQKTDNEKRGNMKRDEHALIFQ</sequence>
<evidence type="ECO:0000313" key="1">
    <source>
        <dbReference type="EMBL" id="KAH8012804.1"/>
    </source>
</evidence>
<name>A0ACB8FZV0_9SAUR</name>
<dbReference type="EMBL" id="CM037615">
    <property type="protein sequence ID" value="KAH8012804.1"/>
    <property type="molecule type" value="Genomic_DNA"/>
</dbReference>
<organism evidence="1 2">
    <name type="scientific">Sphaerodactylus townsendi</name>
    <dbReference type="NCBI Taxonomy" id="933632"/>
    <lineage>
        <taxon>Eukaryota</taxon>
        <taxon>Metazoa</taxon>
        <taxon>Chordata</taxon>
        <taxon>Craniata</taxon>
        <taxon>Vertebrata</taxon>
        <taxon>Euteleostomi</taxon>
        <taxon>Lepidosauria</taxon>
        <taxon>Squamata</taxon>
        <taxon>Bifurcata</taxon>
        <taxon>Gekkota</taxon>
        <taxon>Sphaerodactylidae</taxon>
        <taxon>Sphaerodactylus</taxon>
    </lineage>
</organism>
<gene>
    <name evidence="1" type="ORF">K3G42_002050</name>
</gene>
<proteinExistence type="predicted"/>
<dbReference type="Proteomes" id="UP000827872">
    <property type="component" value="Linkage Group LG02"/>
</dbReference>
<protein>
    <submittedName>
        <fullName evidence="1">Uncharacterized protein</fullName>
    </submittedName>
</protein>
<accession>A0ACB8FZV0</accession>
<comment type="caution">
    <text evidence="1">The sequence shown here is derived from an EMBL/GenBank/DDBJ whole genome shotgun (WGS) entry which is preliminary data.</text>
</comment>
<reference evidence="1" key="1">
    <citation type="submission" date="2021-08" db="EMBL/GenBank/DDBJ databases">
        <title>The first chromosome-level gecko genome reveals the dynamic sex chromosomes of Neotropical dwarf geckos (Sphaerodactylidae: Sphaerodactylus).</title>
        <authorList>
            <person name="Pinto B.J."/>
            <person name="Keating S.E."/>
            <person name="Gamble T."/>
        </authorList>
    </citation>
    <scope>NUCLEOTIDE SEQUENCE</scope>
    <source>
        <strain evidence="1">TG3544</strain>
    </source>
</reference>